<dbReference type="SUPFAM" id="SSF46689">
    <property type="entry name" value="Homeodomain-like"/>
    <property type="match status" value="1"/>
</dbReference>
<reference evidence="2" key="1">
    <citation type="journal article" date="2008" name="J. Insect Biotechnol. Sericology">
        <title>A novel maT-type transposable element, BmamaT1, in Bombyx mandarina, homologous to the B. mori mariner-like element Bmmar6.</title>
        <authorList>
            <person name="Kawanishi Y."/>
            <person name="Takaishi R."/>
            <person name="Morimoto M."/>
            <person name="Banno Y."/>
            <person name="Nho S.K."/>
            <person name="Maekawa H."/>
            <person name="Nakajima Y."/>
        </authorList>
    </citation>
    <scope>NUCLEOTIDE SEQUENCE</scope>
    <source>
        <tissue evidence="3">Posterior silk gland</tissue>
    </source>
</reference>
<evidence type="ECO:0000256" key="1">
    <source>
        <dbReference type="ARBA" id="ARBA00004123"/>
    </source>
</evidence>
<evidence type="ECO:0000313" key="2">
    <source>
        <dbReference type="EMBL" id="BAG15923.1"/>
    </source>
</evidence>
<name>B1Q3L5_BOMMA</name>
<dbReference type="PANTHER" id="PTHR46068:SF1">
    <property type="entry name" value="TRANSPOSASE IS30-LIKE HTH DOMAIN-CONTAINING PROTEIN"/>
    <property type="match status" value="1"/>
</dbReference>
<evidence type="ECO:0000313" key="3">
    <source>
        <dbReference type="EMBL" id="BAG15924.1"/>
    </source>
</evidence>
<protein>
    <submittedName>
        <fullName evidence="2">Transposase</fullName>
    </submittedName>
</protein>
<dbReference type="Gene3D" id="3.30.420.10">
    <property type="entry name" value="Ribonuclease H-like superfamily/Ribonuclease H"/>
    <property type="match status" value="1"/>
</dbReference>
<dbReference type="GO" id="GO:0003676">
    <property type="term" value="F:nucleic acid binding"/>
    <property type="evidence" value="ECO:0007669"/>
    <property type="project" value="InterPro"/>
</dbReference>
<dbReference type="EMBL" id="AB363014">
    <property type="protein sequence ID" value="BAG15925.1"/>
    <property type="molecule type" value="Genomic_DNA"/>
</dbReference>
<comment type="subcellular location">
    <subcellularLocation>
        <location evidence="1">Nucleus</location>
    </subcellularLocation>
</comment>
<dbReference type="EMBL" id="AB363006">
    <property type="protein sequence ID" value="BAG15923.1"/>
    <property type="molecule type" value="Genomic_DNA"/>
</dbReference>
<proteinExistence type="predicted"/>
<dbReference type="Pfam" id="PF13551">
    <property type="entry name" value="HTH_29"/>
    <property type="match status" value="1"/>
</dbReference>
<dbReference type="PANTHER" id="PTHR46068">
    <property type="entry name" value="PROTEIN CBG27172"/>
    <property type="match status" value="1"/>
</dbReference>
<dbReference type="InterPro" id="IPR009057">
    <property type="entry name" value="Homeodomain-like_sf"/>
</dbReference>
<dbReference type="InterPro" id="IPR036397">
    <property type="entry name" value="RNaseH_sf"/>
</dbReference>
<dbReference type="GO" id="GO:0005634">
    <property type="term" value="C:nucleus"/>
    <property type="evidence" value="ECO:0007669"/>
    <property type="project" value="UniProtKB-SubCell"/>
</dbReference>
<organism evidence="2">
    <name type="scientific">Bombyx mandarina</name>
    <name type="common">Wild silk moth</name>
    <name type="synonym">Wild silkworm</name>
    <dbReference type="NCBI Taxonomy" id="7092"/>
    <lineage>
        <taxon>Eukaryota</taxon>
        <taxon>Metazoa</taxon>
        <taxon>Ecdysozoa</taxon>
        <taxon>Arthropoda</taxon>
        <taxon>Hexapoda</taxon>
        <taxon>Insecta</taxon>
        <taxon>Pterygota</taxon>
        <taxon>Neoptera</taxon>
        <taxon>Endopterygota</taxon>
        <taxon>Lepidoptera</taxon>
        <taxon>Glossata</taxon>
        <taxon>Ditrysia</taxon>
        <taxon>Bombycoidea</taxon>
        <taxon>Bombycidae</taxon>
        <taxon>Bombycinae</taxon>
        <taxon>Bombyx</taxon>
    </lineage>
</organism>
<dbReference type="EMBL" id="AB363010">
    <property type="protein sequence ID" value="BAG15924.1"/>
    <property type="molecule type" value="Genomic_DNA"/>
</dbReference>
<accession>B1Q3L5</accession>
<sequence length="346" mass="40226">MEWTLKEDRVAVIALHRCGYPAIQIFNILKNLNITKRFVYRTIKRYNEDSSVDDRSRSGRPRSVRTPAVIKAVKARIQRNPKRKQKLLAPQMGLSRTTVKKVLNEDLGLRAYRRKTGHRLNARLMDLRLKRCRALLKRYAGKKNREILFSDEKFFTVEESYNKQNDKVYAHSSEEASNRIPRIQRGHFPSSLMVWLGVSYWGLTEVHFCEKGVKTNAVVYQNTVLTNLVEPVSHTMFNNRHWVFQQDSAPAHRAKSTQDWLAAGEIDFIRHEDWPSSSPDLNPLDYKIWQHLEEKACSKLHPNLESLKTSLIKAAADIDMDLVRAAVDDWPRRLKACIQNHGGHFE</sequence>
<dbReference type="AlphaFoldDB" id="B1Q3L5"/>